<name>W4HML7_9RHOB</name>
<dbReference type="GO" id="GO:0005737">
    <property type="term" value="C:cytoplasm"/>
    <property type="evidence" value="ECO:0007669"/>
    <property type="project" value="UniProtKB-SubCell"/>
</dbReference>
<comment type="similarity">
    <text evidence="1 3">Belongs to the UreD family.</text>
</comment>
<dbReference type="PANTHER" id="PTHR33643">
    <property type="entry name" value="UREASE ACCESSORY PROTEIN D"/>
    <property type="match status" value="1"/>
</dbReference>
<keyword evidence="6" id="KW-1185">Reference proteome</keyword>
<keyword evidence="3" id="KW-0996">Nickel insertion</keyword>
<sequence>MSACGTGRAKGHCRPALPPDLADPHRRAQNSRTPDGGEPILDDSSIGRVSAQRARGSAALAVAPRDGGTAIAALSQSGSAKLLFPRAPRDAALDAVWLNTAGGITGGDTFQLSAEARPGARLRLTTQAAERIYRALPGAPGAMTTQLTVGRGAICHWLPQETILFDAAALTRSLRVDLTGDAAFLGCEALIFGRRAMGERVRDLRLSDRIDVTRDGRAVYADRLRLSGDADAQLSRAFVGGGAGAMATVILARPNAGDAADTLRAMLPANAGASAPTDDVAVVRLLAEDGFELRRSLVPLLTHLAGAPLPRPWMI</sequence>
<dbReference type="PATRIC" id="fig|1317118.6.peg.1356"/>
<dbReference type="PANTHER" id="PTHR33643:SF1">
    <property type="entry name" value="UREASE ACCESSORY PROTEIN D"/>
    <property type="match status" value="1"/>
</dbReference>
<comment type="caution">
    <text evidence="5">The sequence shown here is derived from an EMBL/GenBank/DDBJ whole genome shotgun (WGS) entry which is preliminary data.</text>
</comment>
<accession>W4HML7</accession>
<comment type="subcellular location">
    <subcellularLocation>
        <location evidence="3">Cytoplasm</location>
    </subcellularLocation>
</comment>
<keyword evidence="3" id="KW-0963">Cytoplasm</keyword>
<dbReference type="STRING" id="1379903.ATO8_06546"/>
<dbReference type="Pfam" id="PF01774">
    <property type="entry name" value="UreD"/>
    <property type="match status" value="1"/>
</dbReference>
<feature type="region of interest" description="Disordered" evidence="4">
    <location>
        <begin position="1"/>
        <end position="44"/>
    </location>
</feature>
<dbReference type="InterPro" id="IPR002669">
    <property type="entry name" value="UreD"/>
</dbReference>
<evidence type="ECO:0000313" key="6">
    <source>
        <dbReference type="Proteomes" id="UP000019063"/>
    </source>
</evidence>
<dbReference type="eggNOG" id="COG0829">
    <property type="taxonomic scope" value="Bacteria"/>
</dbReference>
<dbReference type="Proteomes" id="UP000019063">
    <property type="component" value="Unassembled WGS sequence"/>
</dbReference>
<evidence type="ECO:0000313" key="5">
    <source>
        <dbReference type="EMBL" id="ETW13668.1"/>
    </source>
</evidence>
<keyword evidence="2 3" id="KW-0143">Chaperone</keyword>
<evidence type="ECO:0000256" key="3">
    <source>
        <dbReference type="HAMAP-Rule" id="MF_01384"/>
    </source>
</evidence>
<gene>
    <name evidence="3" type="primary">ureD</name>
    <name evidence="5" type="ORF">ATO8_06546</name>
</gene>
<dbReference type="AlphaFoldDB" id="W4HML7"/>
<organism evidence="5 6">
    <name type="scientific">Roseivivax marinus</name>
    <dbReference type="NCBI Taxonomy" id="1379903"/>
    <lineage>
        <taxon>Bacteria</taxon>
        <taxon>Pseudomonadati</taxon>
        <taxon>Pseudomonadota</taxon>
        <taxon>Alphaproteobacteria</taxon>
        <taxon>Rhodobacterales</taxon>
        <taxon>Roseobacteraceae</taxon>
        <taxon>Roseivivax</taxon>
    </lineage>
</organism>
<evidence type="ECO:0000256" key="1">
    <source>
        <dbReference type="ARBA" id="ARBA00007177"/>
    </source>
</evidence>
<dbReference type="GO" id="GO:0016151">
    <property type="term" value="F:nickel cation binding"/>
    <property type="evidence" value="ECO:0007669"/>
    <property type="project" value="UniProtKB-UniRule"/>
</dbReference>
<evidence type="ECO:0000256" key="4">
    <source>
        <dbReference type="SAM" id="MobiDB-lite"/>
    </source>
</evidence>
<comment type="subunit">
    <text evidence="3">UreD, UreF and UreG form a complex that acts as a GTP-hydrolysis-dependent molecular chaperone, activating the urease apoprotein by helping to assemble the nickel containing metallocenter of UreC. The UreE protein probably delivers the nickel.</text>
</comment>
<evidence type="ECO:0000256" key="2">
    <source>
        <dbReference type="ARBA" id="ARBA00023186"/>
    </source>
</evidence>
<dbReference type="EMBL" id="AQQW01000003">
    <property type="protein sequence ID" value="ETW13668.1"/>
    <property type="molecule type" value="Genomic_DNA"/>
</dbReference>
<proteinExistence type="inferred from homology"/>
<dbReference type="HAMAP" id="MF_01384">
    <property type="entry name" value="UreD"/>
    <property type="match status" value="1"/>
</dbReference>
<reference evidence="5 6" key="1">
    <citation type="journal article" date="2014" name="Antonie Van Leeuwenhoek">
        <title>Roseivivax atlanticus sp. nov., isolated from surface seawater of the Atlantic Ocean.</title>
        <authorList>
            <person name="Li G."/>
            <person name="Lai Q."/>
            <person name="Liu X."/>
            <person name="Sun F."/>
            <person name="Shao Z."/>
        </authorList>
    </citation>
    <scope>NUCLEOTIDE SEQUENCE [LARGE SCALE GENOMIC DNA]</scope>
    <source>
        <strain evidence="5 6">22II-s10s</strain>
    </source>
</reference>
<dbReference type="RefSeq" id="WP_240476929.1">
    <property type="nucleotide sequence ID" value="NZ_AQQW01000003.1"/>
</dbReference>
<comment type="function">
    <text evidence="3">Required for maturation of urease via the functional incorporation of the urease nickel metallocenter.</text>
</comment>
<protein>
    <recommendedName>
        <fullName evidence="3">Urease accessory protein UreD</fullName>
    </recommendedName>
</protein>